<feature type="transmembrane region" description="Helical" evidence="1">
    <location>
        <begin position="6"/>
        <end position="23"/>
    </location>
</feature>
<feature type="transmembrane region" description="Helical" evidence="1">
    <location>
        <begin position="103"/>
        <end position="127"/>
    </location>
</feature>
<dbReference type="Gene3D" id="2.10.25.10">
    <property type="entry name" value="Laminin"/>
    <property type="match status" value="1"/>
</dbReference>
<evidence type="ECO:0000256" key="1">
    <source>
        <dbReference type="SAM" id="Phobius"/>
    </source>
</evidence>
<dbReference type="SUPFAM" id="SSF57196">
    <property type="entry name" value="EGF/Laminin"/>
    <property type="match status" value="1"/>
</dbReference>
<gene>
    <name evidence="2" type="ORF">AWZ03_001323</name>
</gene>
<organism evidence="2 3">
    <name type="scientific">Drosophila navojoa</name>
    <name type="common">Fruit fly</name>
    <dbReference type="NCBI Taxonomy" id="7232"/>
    <lineage>
        <taxon>Eukaryota</taxon>
        <taxon>Metazoa</taxon>
        <taxon>Ecdysozoa</taxon>
        <taxon>Arthropoda</taxon>
        <taxon>Hexapoda</taxon>
        <taxon>Insecta</taxon>
        <taxon>Pterygota</taxon>
        <taxon>Neoptera</taxon>
        <taxon>Endopterygota</taxon>
        <taxon>Diptera</taxon>
        <taxon>Brachycera</taxon>
        <taxon>Muscomorpha</taxon>
        <taxon>Ephydroidea</taxon>
        <taxon>Drosophilidae</taxon>
        <taxon>Drosophila</taxon>
    </lineage>
</organism>
<evidence type="ECO:0000313" key="3">
    <source>
        <dbReference type="Proteomes" id="UP000295192"/>
    </source>
</evidence>
<evidence type="ECO:0000313" key="2">
    <source>
        <dbReference type="EMBL" id="TDG52493.1"/>
    </source>
</evidence>
<evidence type="ECO:0008006" key="4">
    <source>
        <dbReference type="Google" id="ProtNLM"/>
    </source>
</evidence>
<proteinExistence type="predicted"/>
<comment type="caution">
    <text evidence="2">The sequence shown here is derived from an EMBL/GenBank/DDBJ whole genome shotgun (WGS) entry which is preliminary data.</text>
</comment>
<keyword evidence="1" id="KW-1133">Transmembrane helix</keyword>
<dbReference type="AlphaFoldDB" id="A0A484BUY2"/>
<keyword evidence="1" id="KW-0472">Membrane</keyword>
<dbReference type="Proteomes" id="UP000295192">
    <property type="component" value="Unassembled WGS sequence"/>
</dbReference>
<name>A0A484BUY2_DRONA</name>
<dbReference type="KEGG" id="dnv:108655471"/>
<keyword evidence="3" id="KW-1185">Reference proteome</keyword>
<keyword evidence="1" id="KW-0812">Transmembrane</keyword>
<sequence>MFNVYTYSVYLAVCCAYFFGLHAEEEHYSVRLKNCTSQQECPDHSICTKVEGKFQCICWQGYHQNPDWSAGYFDISDSDYCTSEPSNKTVIVHNRLPAKNENLAVVILLVLFAVIVVIVVVYCLVVLRPISRTITVYRRLKLKRSNHNRLEEFYDIDMTFRDTHAKAECA</sequence>
<protein>
    <recommendedName>
        <fullName evidence="4">EGF-like domain-containing protein</fullName>
    </recommendedName>
</protein>
<dbReference type="OMA" id="DHSICTK"/>
<reference evidence="2 3" key="1">
    <citation type="journal article" date="2019" name="J. Hered.">
        <title>An Improved Genome Assembly for Drosophila navojoa, the Basal Species in the mojavensis Cluster.</title>
        <authorList>
            <person name="Vanderlinde T."/>
            <person name="Dupim E.G."/>
            <person name="Nazario-Yepiz N.O."/>
            <person name="Carvalho A.B."/>
        </authorList>
    </citation>
    <scope>NUCLEOTIDE SEQUENCE [LARGE SCALE GENOMIC DNA]</scope>
    <source>
        <strain evidence="2">Navoj_Jal97</strain>
        <tissue evidence="2">Whole organism</tissue>
    </source>
</reference>
<accession>A0A484BUY2</accession>
<dbReference type="EMBL" id="LSRL02000004">
    <property type="protein sequence ID" value="TDG52493.1"/>
    <property type="molecule type" value="Genomic_DNA"/>
</dbReference>
<dbReference type="OrthoDB" id="7857221at2759"/>